<keyword evidence="5" id="KW-0547">Nucleotide-binding</keyword>
<evidence type="ECO:0000256" key="2">
    <source>
        <dbReference type="ARBA" id="ARBA00005417"/>
    </source>
</evidence>
<gene>
    <name evidence="9" type="ORF">R7226_02745</name>
</gene>
<organism evidence="9 10">
    <name type="scientific">Conexibacter stalactiti</name>
    <dbReference type="NCBI Taxonomy" id="1940611"/>
    <lineage>
        <taxon>Bacteria</taxon>
        <taxon>Bacillati</taxon>
        <taxon>Actinomycetota</taxon>
        <taxon>Thermoleophilia</taxon>
        <taxon>Solirubrobacterales</taxon>
        <taxon>Conexibacteraceae</taxon>
        <taxon>Conexibacter</taxon>
    </lineage>
</organism>
<protein>
    <submittedName>
        <fullName evidence="9">ABC transporter ATP-binding protein</fullName>
    </submittedName>
</protein>
<dbReference type="Pfam" id="PF00005">
    <property type="entry name" value="ABC_tran"/>
    <property type="match status" value="1"/>
</dbReference>
<comment type="similarity">
    <text evidence="2">Belongs to the ABC transporter superfamily.</text>
</comment>
<dbReference type="CDD" id="cd03257">
    <property type="entry name" value="ABC_NikE_OppD_transporters"/>
    <property type="match status" value="1"/>
</dbReference>
<keyword evidence="6 9" id="KW-0067">ATP-binding</keyword>
<dbReference type="RefSeq" id="WP_318595501.1">
    <property type="nucleotide sequence ID" value="NZ_JAWSTH010000003.1"/>
</dbReference>
<evidence type="ECO:0000256" key="5">
    <source>
        <dbReference type="ARBA" id="ARBA00022741"/>
    </source>
</evidence>
<dbReference type="InterPro" id="IPR013563">
    <property type="entry name" value="Oligopep_ABC_C"/>
</dbReference>
<evidence type="ECO:0000256" key="3">
    <source>
        <dbReference type="ARBA" id="ARBA00022448"/>
    </source>
</evidence>
<comment type="caution">
    <text evidence="9">The sequence shown here is derived from an EMBL/GenBank/DDBJ whole genome shotgun (WGS) entry which is preliminary data.</text>
</comment>
<dbReference type="SMART" id="SM00382">
    <property type="entry name" value="AAA"/>
    <property type="match status" value="1"/>
</dbReference>
<dbReference type="SUPFAM" id="SSF52540">
    <property type="entry name" value="P-loop containing nucleoside triphosphate hydrolases"/>
    <property type="match status" value="1"/>
</dbReference>
<reference evidence="9 10" key="2">
    <citation type="submission" date="2023-10" db="EMBL/GenBank/DDBJ databases">
        <authorList>
            <person name="Han X.F."/>
        </authorList>
    </citation>
    <scope>NUCLEOTIDE SEQUENCE [LARGE SCALE GENOMIC DNA]</scope>
    <source>
        <strain evidence="9 10">KCTC 39840</strain>
    </source>
</reference>
<dbReference type="InterPro" id="IPR003593">
    <property type="entry name" value="AAA+_ATPase"/>
</dbReference>
<evidence type="ECO:0000259" key="8">
    <source>
        <dbReference type="PROSITE" id="PS50893"/>
    </source>
</evidence>
<keyword evidence="3" id="KW-0813">Transport</keyword>
<keyword evidence="10" id="KW-1185">Reference proteome</keyword>
<name>A0ABU4HMH0_9ACTN</name>
<evidence type="ECO:0000256" key="4">
    <source>
        <dbReference type="ARBA" id="ARBA00022475"/>
    </source>
</evidence>
<keyword evidence="7" id="KW-0472">Membrane</keyword>
<evidence type="ECO:0000256" key="7">
    <source>
        <dbReference type="ARBA" id="ARBA00023136"/>
    </source>
</evidence>
<evidence type="ECO:0000313" key="10">
    <source>
        <dbReference type="Proteomes" id="UP001284601"/>
    </source>
</evidence>
<dbReference type="PROSITE" id="PS50893">
    <property type="entry name" value="ABC_TRANSPORTER_2"/>
    <property type="match status" value="1"/>
</dbReference>
<dbReference type="PANTHER" id="PTHR43297">
    <property type="entry name" value="OLIGOPEPTIDE TRANSPORT ATP-BINDING PROTEIN APPD"/>
    <property type="match status" value="1"/>
</dbReference>
<evidence type="ECO:0000256" key="6">
    <source>
        <dbReference type="ARBA" id="ARBA00022840"/>
    </source>
</evidence>
<accession>A0ABU4HMH0</accession>
<reference evidence="10" key="1">
    <citation type="submission" date="2023-07" db="EMBL/GenBank/DDBJ databases">
        <title>Conexibacter stalactiti sp. nov., isolated from stalactites in a lava cave and emended description of the genus Conexibacter.</title>
        <authorList>
            <person name="Lee S.D."/>
        </authorList>
    </citation>
    <scope>NUCLEOTIDE SEQUENCE [LARGE SCALE GENOMIC DNA]</scope>
    <source>
        <strain evidence="10">KCTC 39840</strain>
    </source>
</reference>
<proteinExistence type="inferred from homology"/>
<dbReference type="InterPro" id="IPR050388">
    <property type="entry name" value="ABC_Ni/Peptide_Import"/>
</dbReference>
<dbReference type="Pfam" id="PF08352">
    <property type="entry name" value="oligo_HPY"/>
    <property type="match status" value="1"/>
</dbReference>
<keyword evidence="4" id="KW-1003">Cell membrane</keyword>
<dbReference type="EMBL" id="JAWSTH010000003">
    <property type="protein sequence ID" value="MDW5593239.1"/>
    <property type="molecule type" value="Genomic_DNA"/>
</dbReference>
<dbReference type="PANTHER" id="PTHR43297:SF2">
    <property type="entry name" value="DIPEPTIDE TRANSPORT ATP-BINDING PROTEIN DPPD"/>
    <property type="match status" value="1"/>
</dbReference>
<sequence>MPYLEARDLVVEYATRHGAVRALDEASLTVDAGEVVGVVGESGSGKSTIGTALARLLPGNARIAGGDVRVDGVSLLEMGDDELRALRRDRLGFVFQDPIGTLDPTARIGRQLRWVLGKGTSDATLAAQLERVRLSDPERVLRAFPHQLSGGMAQRVSIALALAREPRAVIADEPTASLDASVRGEILELLVGRTREAGAALMLMSHDLRAVRRWCTRVAVVYGGRVVETAPAERLFAAPRHPYTRALLEAAPGAERPGERLRPIAGIPPVLRGEFGGCAFAARCACAVEACTAQRPPLARLDDDGAAQPDHEVLCHLATVATPPRKERVA</sequence>
<dbReference type="NCBIfam" id="TIGR01727">
    <property type="entry name" value="oligo_HPY"/>
    <property type="match status" value="1"/>
</dbReference>
<feature type="domain" description="ABC transporter" evidence="8">
    <location>
        <begin position="4"/>
        <end position="248"/>
    </location>
</feature>
<comment type="subcellular location">
    <subcellularLocation>
        <location evidence="1">Cell membrane</location>
        <topology evidence="1">Peripheral membrane protein</topology>
    </subcellularLocation>
</comment>
<evidence type="ECO:0000313" key="9">
    <source>
        <dbReference type="EMBL" id="MDW5593239.1"/>
    </source>
</evidence>
<dbReference type="InterPro" id="IPR027417">
    <property type="entry name" value="P-loop_NTPase"/>
</dbReference>
<dbReference type="InterPro" id="IPR003439">
    <property type="entry name" value="ABC_transporter-like_ATP-bd"/>
</dbReference>
<dbReference type="Gene3D" id="3.40.50.300">
    <property type="entry name" value="P-loop containing nucleotide triphosphate hydrolases"/>
    <property type="match status" value="1"/>
</dbReference>
<evidence type="ECO:0000256" key="1">
    <source>
        <dbReference type="ARBA" id="ARBA00004202"/>
    </source>
</evidence>
<dbReference type="InterPro" id="IPR017871">
    <property type="entry name" value="ABC_transporter-like_CS"/>
</dbReference>
<dbReference type="Proteomes" id="UP001284601">
    <property type="component" value="Unassembled WGS sequence"/>
</dbReference>
<dbReference type="GO" id="GO:0005524">
    <property type="term" value="F:ATP binding"/>
    <property type="evidence" value="ECO:0007669"/>
    <property type="project" value="UniProtKB-KW"/>
</dbReference>
<dbReference type="PROSITE" id="PS00211">
    <property type="entry name" value="ABC_TRANSPORTER_1"/>
    <property type="match status" value="1"/>
</dbReference>